<evidence type="ECO:0008006" key="3">
    <source>
        <dbReference type="Google" id="ProtNLM"/>
    </source>
</evidence>
<dbReference type="SUPFAM" id="SSF55729">
    <property type="entry name" value="Acyl-CoA N-acyltransferases (Nat)"/>
    <property type="match status" value="1"/>
</dbReference>
<sequence length="210" mass="24570">MQKARLFQFFTMKNFLEEEPDQKRIREFLLSLAYLDKKTWEKNSNLIPEYHRFRVSNFFSHMHICPDLQFLTLKDRKLSAILSLLRVQESRLQKMSSWEEITEDGSFLSHHPYGDFIFAARLSLDPSERTFSLARAMINIPFRKTVSENGARGACVAVENNHREISFFQRQGFEVIRVAQHFLPGGGKIPENPRRDAVIMVRKSLNMVSS</sequence>
<proteinExistence type="predicted"/>
<keyword evidence="2" id="KW-1185">Reference proteome</keyword>
<dbReference type="EMBL" id="JBDKXB010000009">
    <property type="protein sequence ID" value="MEY6432519.1"/>
    <property type="molecule type" value="Genomic_DNA"/>
</dbReference>
<comment type="caution">
    <text evidence="1">The sequence shown here is derived from an EMBL/GenBank/DDBJ whole genome shotgun (WGS) entry which is preliminary data.</text>
</comment>
<dbReference type="Gene3D" id="3.40.630.30">
    <property type="match status" value="1"/>
</dbReference>
<evidence type="ECO:0000313" key="2">
    <source>
        <dbReference type="Proteomes" id="UP001564408"/>
    </source>
</evidence>
<name>A0ABV4BFE8_9GAMM</name>
<dbReference type="InterPro" id="IPR016181">
    <property type="entry name" value="Acyl_CoA_acyltransferase"/>
</dbReference>
<protein>
    <recommendedName>
        <fullName evidence="3">N-acetyltransferase domain-containing protein</fullName>
    </recommendedName>
</protein>
<dbReference type="RefSeq" id="WP_369666906.1">
    <property type="nucleotide sequence ID" value="NZ_JBDKXB010000009.1"/>
</dbReference>
<gene>
    <name evidence="1" type="ORF">ABC977_08890</name>
</gene>
<dbReference type="Proteomes" id="UP001564408">
    <property type="component" value="Unassembled WGS sequence"/>
</dbReference>
<evidence type="ECO:0000313" key="1">
    <source>
        <dbReference type="EMBL" id="MEY6432519.1"/>
    </source>
</evidence>
<reference evidence="1 2" key="1">
    <citation type="submission" date="2024-05" db="EMBL/GenBank/DDBJ databases">
        <title>Genome Sequence and Characterization of the New Strain Purple Sulfur Bacterium of Genus Thioalkalicoccus.</title>
        <authorList>
            <person name="Bryantseva I.A."/>
            <person name="Kyndt J.A."/>
            <person name="Imhoff J.F."/>
        </authorList>
    </citation>
    <scope>NUCLEOTIDE SEQUENCE [LARGE SCALE GENOMIC DNA]</scope>
    <source>
        <strain evidence="1 2">Um2</strain>
    </source>
</reference>
<accession>A0ABV4BFE8</accession>
<organism evidence="1 2">
    <name type="scientific">Thioalkalicoccus limnaeus</name>
    <dbReference type="NCBI Taxonomy" id="120681"/>
    <lineage>
        <taxon>Bacteria</taxon>
        <taxon>Pseudomonadati</taxon>
        <taxon>Pseudomonadota</taxon>
        <taxon>Gammaproteobacteria</taxon>
        <taxon>Chromatiales</taxon>
        <taxon>Chromatiaceae</taxon>
        <taxon>Thioalkalicoccus</taxon>
    </lineage>
</organism>